<proteinExistence type="predicted"/>
<dbReference type="EMBL" id="CAUYUJ010017495">
    <property type="protein sequence ID" value="CAK0875281.1"/>
    <property type="molecule type" value="Genomic_DNA"/>
</dbReference>
<dbReference type="Proteomes" id="UP001189429">
    <property type="component" value="Unassembled WGS sequence"/>
</dbReference>
<organism evidence="1 2">
    <name type="scientific">Prorocentrum cordatum</name>
    <dbReference type="NCBI Taxonomy" id="2364126"/>
    <lineage>
        <taxon>Eukaryota</taxon>
        <taxon>Sar</taxon>
        <taxon>Alveolata</taxon>
        <taxon>Dinophyceae</taxon>
        <taxon>Prorocentrales</taxon>
        <taxon>Prorocentraceae</taxon>
        <taxon>Prorocentrum</taxon>
    </lineage>
</organism>
<name>A0ABN9VPF3_9DINO</name>
<sequence length="715" mass="79138">MQSNRDKDLLKLKAHLKNVERATNLNQKTAATCDDGALMEALRAMEKIKQPLPRATLLGLLQRYTDKLAQSILLNGRNEDVERLWAAVVPFGPEQAHKSIVVREPKMFVLTNVFEPSDLVDIFNRAIMQGVVVPLINGTTKASDEKFITLHRACQAGLKALDIPEDGDIEEEFLTLALNVSTCLKALVCFMCPDLGSDGDFDGYEAVSDLCDSTTQGEGNRMVNIGNSIVGNEYLGPLFAKLADAKGAIIANGREIQEVVSVAIKSTSSIPEDRLHSISAALVGCETHQQSLPHECLIGLPKKVLELLEGLVNDALNENTVAPFTADQLAELQRVISKGSHVFPLESKMDAWTEAVGLKLHESGKNDYSTSLVKLVDLVWDKLEPKDLAEKLTSLRAWTWRHDVEFTDEIAAQLANARLEMLKMVWVAMGRTDADEKSSQIDALLTWTGHLASTVADEPTRRFHTKQNHLYKTTKTALMALTAVKASGGDVVERVKNDKDMSKSRRALRADESLAKAVNLVKACSETWDENVLVENLDTELSQLMPEIGTQKVKLLLDGVQEQMDTVRTFKGGHPDGDGRSWQVGIPPDSEPWEAFVTHCKGTLLQVNLERLEKSLEDIERVSAAVATLFTEYMPEFKDAYAVDREEVMKECQLTVAAHRVMNAIATVTDKVVLRTTLKDTTQNYMVNRKLKVAEFPERLAKAVSQGLKQQTIKG</sequence>
<accession>A0ABN9VPF3</accession>
<evidence type="ECO:0000313" key="1">
    <source>
        <dbReference type="EMBL" id="CAK0875281.1"/>
    </source>
</evidence>
<protein>
    <submittedName>
        <fullName evidence="1">Uncharacterized protein</fullName>
    </submittedName>
</protein>
<gene>
    <name evidence="1" type="ORF">PCOR1329_LOCUS59984</name>
</gene>
<keyword evidence="2" id="KW-1185">Reference proteome</keyword>
<evidence type="ECO:0000313" key="2">
    <source>
        <dbReference type="Proteomes" id="UP001189429"/>
    </source>
</evidence>
<comment type="caution">
    <text evidence="1">The sequence shown here is derived from an EMBL/GenBank/DDBJ whole genome shotgun (WGS) entry which is preliminary data.</text>
</comment>
<reference evidence="1" key="1">
    <citation type="submission" date="2023-10" db="EMBL/GenBank/DDBJ databases">
        <authorList>
            <person name="Chen Y."/>
            <person name="Shah S."/>
            <person name="Dougan E. K."/>
            <person name="Thang M."/>
            <person name="Chan C."/>
        </authorList>
    </citation>
    <scope>NUCLEOTIDE SEQUENCE [LARGE SCALE GENOMIC DNA]</scope>
</reference>